<dbReference type="AlphaFoldDB" id="X1S4K9"/>
<organism evidence="3">
    <name type="scientific">marine sediment metagenome</name>
    <dbReference type="NCBI Taxonomy" id="412755"/>
    <lineage>
        <taxon>unclassified sequences</taxon>
        <taxon>metagenomes</taxon>
        <taxon>ecological metagenomes</taxon>
    </lineage>
</organism>
<comment type="caution">
    <text evidence="3">The sequence shown here is derived from an EMBL/GenBank/DDBJ whole genome shotgun (WGS) entry which is preliminary data.</text>
</comment>
<keyword evidence="1" id="KW-1133">Transmembrane helix</keyword>
<name>X1S4K9_9ZZZZ</name>
<keyword evidence="1" id="KW-0812">Transmembrane</keyword>
<evidence type="ECO:0000256" key="1">
    <source>
        <dbReference type="SAM" id="Phobius"/>
    </source>
</evidence>
<keyword evidence="1" id="KW-0472">Membrane</keyword>
<protein>
    <recommendedName>
        <fullName evidence="2">DUF8058 domain-containing protein</fullName>
    </recommendedName>
</protein>
<evidence type="ECO:0000259" key="2">
    <source>
        <dbReference type="Pfam" id="PF26247"/>
    </source>
</evidence>
<sequence length="40" mass="4547">TYLLSMGMLIYTLIVSPGYYIQSGDFIFVAMFAVYIIIAF</sequence>
<reference evidence="3" key="1">
    <citation type="journal article" date="2014" name="Front. Microbiol.">
        <title>High frequency of phylogenetically diverse reductive dehalogenase-homologous genes in deep subseafloor sedimentary metagenomes.</title>
        <authorList>
            <person name="Kawai M."/>
            <person name="Futagami T."/>
            <person name="Toyoda A."/>
            <person name="Takaki Y."/>
            <person name="Nishi S."/>
            <person name="Hori S."/>
            <person name="Arai W."/>
            <person name="Tsubouchi T."/>
            <person name="Morono Y."/>
            <person name="Uchiyama I."/>
            <person name="Ito T."/>
            <person name="Fujiyama A."/>
            <person name="Inagaki F."/>
            <person name="Takami H."/>
        </authorList>
    </citation>
    <scope>NUCLEOTIDE SEQUENCE</scope>
    <source>
        <strain evidence="3">Expedition CK06-06</strain>
    </source>
</reference>
<feature type="domain" description="DUF8058" evidence="2">
    <location>
        <begin position="2"/>
        <end position="39"/>
    </location>
</feature>
<dbReference type="InterPro" id="IPR058371">
    <property type="entry name" value="DUF8058"/>
</dbReference>
<evidence type="ECO:0000313" key="3">
    <source>
        <dbReference type="EMBL" id="GAI87843.1"/>
    </source>
</evidence>
<feature type="non-terminal residue" evidence="3">
    <location>
        <position position="1"/>
    </location>
</feature>
<feature type="transmembrane region" description="Helical" evidence="1">
    <location>
        <begin position="20"/>
        <end position="38"/>
    </location>
</feature>
<dbReference type="EMBL" id="BARW01007526">
    <property type="protein sequence ID" value="GAI87843.1"/>
    <property type="molecule type" value="Genomic_DNA"/>
</dbReference>
<dbReference type="Pfam" id="PF26247">
    <property type="entry name" value="DUF8058"/>
    <property type="match status" value="1"/>
</dbReference>
<accession>X1S4K9</accession>
<proteinExistence type="predicted"/>
<gene>
    <name evidence="3" type="ORF">S12H4_15635</name>
</gene>